<evidence type="ECO:0000313" key="4">
    <source>
        <dbReference type="EMBL" id="MFD2728501.1"/>
    </source>
</evidence>
<gene>
    <name evidence="4" type="ORF">ACFSR0_03525</name>
</gene>
<dbReference type="RefSeq" id="WP_379979966.1">
    <property type="nucleotide sequence ID" value="NZ_JBHUMO010000023.1"/>
</dbReference>
<dbReference type="EMBL" id="JBHUMO010000023">
    <property type="protein sequence ID" value="MFD2728501.1"/>
    <property type="molecule type" value="Genomic_DNA"/>
</dbReference>
<comment type="similarity">
    <text evidence="1">Belongs to the DnaB/DnaD family.</text>
</comment>
<dbReference type="Pfam" id="PF25888">
    <property type="entry name" value="WHD_DnaB"/>
    <property type="match status" value="1"/>
</dbReference>
<evidence type="ECO:0000313" key="5">
    <source>
        <dbReference type="Proteomes" id="UP001597427"/>
    </source>
</evidence>
<dbReference type="Pfam" id="PF07261">
    <property type="entry name" value="DnaB_2"/>
    <property type="match status" value="1"/>
</dbReference>
<name>A0ABW5TGS1_9ENTE</name>
<evidence type="ECO:0000256" key="1">
    <source>
        <dbReference type="ARBA" id="ARBA00093462"/>
    </source>
</evidence>
<sequence length="469" mass="54599">MQSDIQPNSLYQAFKASRLSDDGTDALTILYQPIIGADAVALYFSLTNDAIKGSSDEFTHLDLLNQLNFGMNRFLEARYHLEGMGLLSTYRNETLEFGHVYGYELIEPLSPNRFFADSTYTFLLKSMVGERRFQVLAKRYTAPQFNWSSYTEISKRFSEVYAFQPLDYQRNQVELEQLAHQFATNEPQSQLQIEGTLDWSFLVFHAQKKQIAAANFTAEFSKKIELYHEFYGLDEMELVQLMADIVDISTGMVEINELEKHIVTKYRRMHEKEQSSTQRTNDDEQMRRFHTLKQNGFSDIDLQIIKESEQTAPANYLAAIKHEKNSYASKLEEWIVKDLVERSPLPTSVINVLLHYVLVVQNNSVLPQKLVDKIAADWSEKKVATPEEAIQFVRTLAKEAKETKQKRAMQYQNRSSNKQVTREEQLPKWLIEQEKNKLKVNQTDEKEVALTDEMNQRFQAYLKRKEGEK</sequence>
<protein>
    <submittedName>
        <fullName evidence="4">Replication initiation and membrane attachment family protein</fullName>
    </submittedName>
</protein>
<dbReference type="Proteomes" id="UP001597427">
    <property type="component" value="Unassembled WGS sequence"/>
</dbReference>
<organism evidence="4 5">
    <name type="scientific">Enterococcus camelliae</name>
    <dbReference type="NCBI Taxonomy" id="453959"/>
    <lineage>
        <taxon>Bacteria</taxon>
        <taxon>Bacillati</taxon>
        <taxon>Bacillota</taxon>
        <taxon>Bacilli</taxon>
        <taxon>Lactobacillales</taxon>
        <taxon>Enterococcaceae</taxon>
        <taxon>Enterococcus</taxon>
    </lineage>
</organism>
<reference evidence="5" key="1">
    <citation type="journal article" date="2019" name="Int. J. Syst. Evol. Microbiol.">
        <title>The Global Catalogue of Microorganisms (GCM) 10K type strain sequencing project: providing services to taxonomists for standard genome sequencing and annotation.</title>
        <authorList>
            <consortium name="The Broad Institute Genomics Platform"/>
            <consortium name="The Broad Institute Genome Sequencing Center for Infectious Disease"/>
            <person name="Wu L."/>
            <person name="Ma J."/>
        </authorList>
    </citation>
    <scope>NUCLEOTIDE SEQUENCE [LARGE SCALE GENOMIC DNA]</scope>
    <source>
        <strain evidence="5">TISTR 932</strain>
    </source>
</reference>
<comment type="caution">
    <text evidence="4">The sequence shown here is derived from an EMBL/GenBank/DDBJ whole genome shotgun (WGS) entry which is preliminary data.</text>
</comment>
<feature type="domain" description="Replicative helicase loading/DNA remodeling protein DnaB N-terminal winged helix" evidence="3">
    <location>
        <begin position="5"/>
        <end position="241"/>
    </location>
</feature>
<accession>A0ABW5TGS1</accession>
<keyword evidence="5" id="KW-1185">Reference proteome</keyword>
<feature type="domain" description="DnaB/C C-terminal" evidence="2">
    <location>
        <begin position="319"/>
        <end position="391"/>
    </location>
</feature>
<proteinExistence type="inferred from homology"/>
<dbReference type="InterPro" id="IPR058660">
    <property type="entry name" value="WHD_DnaB"/>
</dbReference>
<evidence type="ECO:0000259" key="3">
    <source>
        <dbReference type="Pfam" id="PF25888"/>
    </source>
</evidence>
<dbReference type="InterPro" id="IPR006343">
    <property type="entry name" value="DnaB/C_C"/>
</dbReference>
<evidence type="ECO:0000259" key="2">
    <source>
        <dbReference type="Pfam" id="PF07261"/>
    </source>
</evidence>